<accession>A0ABX8SMC5</accession>
<evidence type="ECO:0000313" key="3">
    <source>
        <dbReference type="EMBL" id="QXT63193.1"/>
    </source>
</evidence>
<dbReference type="EMBL" id="CP079216">
    <property type="protein sequence ID" value="QXT63193.1"/>
    <property type="molecule type" value="Genomic_DNA"/>
</dbReference>
<dbReference type="CDD" id="cd02440">
    <property type="entry name" value="AdoMet_MTases"/>
    <property type="match status" value="1"/>
</dbReference>
<proteinExistence type="inferred from homology"/>
<dbReference type="HAMAP" id="MF_01584">
    <property type="entry name" value="UPF0502"/>
    <property type="match status" value="1"/>
</dbReference>
<feature type="domain" description="Methyltransferase" evidence="2">
    <location>
        <begin position="237"/>
        <end position="329"/>
    </location>
</feature>
<gene>
    <name evidence="3" type="ORF">KDB89_01535</name>
</gene>
<dbReference type="PANTHER" id="PTHR38768:SF1">
    <property type="entry name" value="UPF0502 PROTEIN YCEH"/>
    <property type="match status" value="1"/>
</dbReference>
<dbReference type="Pfam" id="PF13649">
    <property type="entry name" value="Methyltransf_25"/>
    <property type="match status" value="1"/>
</dbReference>
<dbReference type="PANTHER" id="PTHR38768">
    <property type="entry name" value="UPF0502 PROTEIN YCEH"/>
    <property type="match status" value="1"/>
</dbReference>
<comment type="similarity">
    <text evidence="1">Belongs to the UPF0502 family.</text>
</comment>
<sequence length="394" mass="42613">MSELPVLTPEEQRVLGCLLEKEVTVPASYPLTLNALRTACNQTSSRTPVVDYDERTIQDAMRGLKEKSLGRVTWMDYGRRTLKYAQSATQELDLADDERALLTVLLLRGPQAPGELKTRTDRLFGFADREAVEECLARMAARALPLVSELGRRPGQQDSRWAHLLGRAPSAVADGSVVVEREGILSAGPPARDRALDEAFEVLADEYADERELALAQAPFEWWLLTRAVELADGAPVADVGCGAGAVASYLADIGADVTGFDRVPAQVQLARRRHPDVLFEEGDLRRLLRPATAAGWGAVVAWDVLNHYAPSELPAVLASLVAPLTVGGVLVVAVETGASSKTTRVLGGVEVPWVQHDPSQLRGLFAAAGLGDIEAYHVLVEGDDRLYLLGRRG</sequence>
<dbReference type="InterPro" id="IPR007432">
    <property type="entry name" value="DUF480"/>
</dbReference>
<dbReference type="Proteomes" id="UP000824504">
    <property type="component" value="Chromosome"/>
</dbReference>
<dbReference type="InterPro" id="IPR041698">
    <property type="entry name" value="Methyltransf_25"/>
</dbReference>
<protein>
    <submittedName>
        <fullName evidence="3">DUF480 domain-containing protein</fullName>
    </submittedName>
</protein>
<organism evidence="3 4">
    <name type="scientific">Tessaracoccus palaemonis</name>
    <dbReference type="NCBI Taxonomy" id="2829499"/>
    <lineage>
        <taxon>Bacteria</taxon>
        <taxon>Bacillati</taxon>
        <taxon>Actinomycetota</taxon>
        <taxon>Actinomycetes</taxon>
        <taxon>Propionibacteriales</taxon>
        <taxon>Propionibacteriaceae</taxon>
        <taxon>Tessaracoccus</taxon>
    </lineage>
</organism>
<name>A0ABX8SMC5_9ACTN</name>
<evidence type="ECO:0000313" key="4">
    <source>
        <dbReference type="Proteomes" id="UP000824504"/>
    </source>
</evidence>
<evidence type="ECO:0000259" key="2">
    <source>
        <dbReference type="Pfam" id="PF13649"/>
    </source>
</evidence>
<dbReference type="RefSeq" id="WP_219082859.1">
    <property type="nucleotide sequence ID" value="NZ_CP079216.1"/>
</dbReference>
<evidence type="ECO:0000256" key="1">
    <source>
        <dbReference type="HAMAP-Rule" id="MF_01584"/>
    </source>
</evidence>
<reference evidence="3 4" key="1">
    <citation type="submission" date="2021-07" db="EMBL/GenBank/DDBJ databases">
        <title>complete genome sequencing of Tessaracoccus sp.J1M15.</title>
        <authorList>
            <person name="Bae J.-W."/>
            <person name="Kim D.-y."/>
        </authorList>
    </citation>
    <scope>NUCLEOTIDE SEQUENCE [LARGE SCALE GENOMIC DNA]</scope>
    <source>
        <strain evidence="3 4">J1M15</strain>
    </source>
</reference>
<keyword evidence="4" id="KW-1185">Reference proteome</keyword>
<dbReference type="Pfam" id="PF04337">
    <property type="entry name" value="DUF480"/>
    <property type="match status" value="1"/>
</dbReference>